<dbReference type="InterPro" id="IPR006626">
    <property type="entry name" value="PbH1"/>
</dbReference>
<dbReference type="RefSeq" id="WP_087988938.1">
    <property type="nucleotide sequence ID" value="NZ_NFHM01000005.1"/>
</dbReference>
<reference evidence="6" key="1">
    <citation type="submission" date="2017-04" db="EMBL/GenBank/DDBJ databases">
        <title>Function of individual gut microbiota members based on whole genome sequencing of pure cultures obtained from chicken caecum.</title>
        <authorList>
            <person name="Medvecky M."/>
            <person name="Cejkova D."/>
            <person name="Polansky O."/>
            <person name="Karasova D."/>
            <person name="Kubasova T."/>
            <person name="Cizek A."/>
            <person name="Rychlik I."/>
        </authorList>
    </citation>
    <scope>NUCLEOTIDE SEQUENCE [LARGE SCALE GENOMIC DNA]</scope>
    <source>
        <strain evidence="6">An75</strain>
    </source>
</reference>
<feature type="compositionally biased region" description="Acidic residues" evidence="2">
    <location>
        <begin position="727"/>
        <end position="739"/>
    </location>
</feature>
<evidence type="ECO:0000313" key="6">
    <source>
        <dbReference type="Proteomes" id="UP000195455"/>
    </source>
</evidence>
<dbReference type="Gene3D" id="2.160.20.10">
    <property type="entry name" value="Single-stranded right-handed beta-helix, Pectin lyase-like"/>
    <property type="match status" value="2"/>
</dbReference>
<feature type="compositionally biased region" description="Low complexity" evidence="2">
    <location>
        <begin position="41"/>
        <end position="50"/>
    </location>
</feature>
<protein>
    <recommendedName>
        <fullName evidence="4">SLH domain-containing protein</fullName>
    </recommendedName>
</protein>
<feature type="region of interest" description="Disordered" evidence="2">
    <location>
        <begin position="721"/>
        <end position="741"/>
    </location>
</feature>
<keyword evidence="3" id="KW-0732">Signal</keyword>
<feature type="domain" description="SLH" evidence="4">
    <location>
        <begin position="741"/>
        <end position="800"/>
    </location>
</feature>
<feature type="chain" id="PRO_5012079285" description="SLH domain-containing protein" evidence="3">
    <location>
        <begin position="29"/>
        <end position="931"/>
    </location>
</feature>
<organism evidence="5 6">
    <name type="scientific">Anaerotignum lactatifermentans</name>
    <dbReference type="NCBI Taxonomy" id="160404"/>
    <lineage>
        <taxon>Bacteria</taxon>
        <taxon>Bacillati</taxon>
        <taxon>Bacillota</taxon>
        <taxon>Clostridia</taxon>
        <taxon>Lachnospirales</taxon>
        <taxon>Anaerotignaceae</taxon>
        <taxon>Anaerotignum</taxon>
    </lineage>
</organism>
<evidence type="ECO:0000313" key="5">
    <source>
        <dbReference type="EMBL" id="OUN44741.1"/>
    </source>
</evidence>
<dbReference type="InterPro" id="IPR012334">
    <property type="entry name" value="Pectin_lyas_fold"/>
</dbReference>
<dbReference type="InterPro" id="IPR011050">
    <property type="entry name" value="Pectin_lyase_fold/virulence"/>
</dbReference>
<feature type="domain" description="SLH" evidence="4">
    <location>
        <begin position="801"/>
        <end position="864"/>
    </location>
</feature>
<feature type="signal peptide" evidence="3">
    <location>
        <begin position="1"/>
        <end position="28"/>
    </location>
</feature>
<keyword evidence="1" id="KW-0677">Repeat</keyword>
<dbReference type="InterPro" id="IPR001119">
    <property type="entry name" value="SLH_dom"/>
</dbReference>
<comment type="caution">
    <text evidence="5">The sequence shown here is derived from an EMBL/GenBank/DDBJ whole genome shotgun (WGS) entry which is preliminary data.</text>
</comment>
<accession>A0A1Y3U7G3</accession>
<dbReference type="InterPro" id="IPR044060">
    <property type="entry name" value="Bacterial_rp_domain"/>
</dbReference>
<evidence type="ECO:0000256" key="3">
    <source>
        <dbReference type="SAM" id="SignalP"/>
    </source>
</evidence>
<feature type="region of interest" description="Disordered" evidence="2">
    <location>
        <begin position="38"/>
        <end position="59"/>
    </location>
</feature>
<dbReference type="SMART" id="SM00710">
    <property type="entry name" value="PbH1"/>
    <property type="match status" value="3"/>
</dbReference>
<dbReference type="AlphaFoldDB" id="A0A1Y3U7G3"/>
<dbReference type="Pfam" id="PF00395">
    <property type="entry name" value="SLH"/>
    <property type="match status" value="3"/>
</dbReference>
<gene>
    <name evidence="5" type="ORF">B5G26_05150</name>
</gene>
<evidence type="ECO:0000256" key="2">
    <source>
        <dbReference type="SAM" id="MobiDB-lite"/>
    </source>
</evidence>
<name>A0A1Y3U7G3_9FIRM</name>
<dbReference type="PROSITE" id="PS51272">
    <property type="entry name" value="SLH"/>
    <property type="match status" value="3"/>
</dbReference>
<dbReference type="EMBL" id="NFHM01000005">
    <property type="protein sequence ID" value="OUN44741.1"/>
    <property type="molecule type" value="Genomic_DNA"/>
</dbReference>
<feature type="domain" description="SLH" evidence="4">
    <location>
        <begin position="867"/>
        <end position="930"/>
    </location>
</feature>
<sequence length="931" mass="98889">MKKRTGKMISLSLAVAMAVTAAPVTALAVDETVLTTAQNAGETGTDTTTVDTKEEEEPATVVAAPVVDEALIAGDAEATLMGTPAPVSGEVSVISETDLSAAVTAPANAAKTIKLAANITLSSPLEITADNITLDGGDYTLQASDTFSGNVLTVRSDGVTLKNLTVDGNNKGGHGIQFYTAKNGTINNVTSINNTKTGLTVNASSVTAEGNIKLENNSWGNVINVGFGNNILKETADSSSLYITDATLIGVDKIYADDGDSERAERNGGTISVTDENNSFIGIGDKLSNPVCFVPKETALTNAKITVEKGGNIFCYEQTTSLKDAIENAESGSTVTLVAGTEYTVNDTIDVAKDITIEGNGATITGDNDTAYSAFNITDGSFEIKNATLTDFGGNVYTKQETAVFYVSAGADSFTADTVTIKNFNRMGISVADGTYDIKNCTIECENDYAKAGTKTLTKGIRVGYAEGCKATGTISKTTITGAVVHPNWSASAIEVFYNGNATVKDCTIEGCDYGIWVDNYWYPADPTDLTASVKVTGKTTITAKEPAVDNSAIIIYSKDDDKGGEITTNVVIESGTFNGQIKIADDNGSNDKNTISVSGGKFKNAGDQLEAFIAPGLKLDDNGNVVKKSSGGSSHRYDGYITVINPKNGDVSVSSDWADEGDKITLTITPDKGYVVDKIEIVDLEGDKIDAKKVEDKDGKYTFRMENCDVTVTVTFKEEGKTTEDTDKEEDKDEETTETTELNFTDVKESDWFFKGVEYVVDKDIMSGVSENEFAPSGKLTRAMLVQMLYNMESRPACDAENAFMDVPVGQWYTDAVIWANDEKIVSGMGEGLFAPNMEITREQMVAMLYNYAKYKGYDVTASADLSAFADTASVSTWAQPAMQWAVAEGYISGMGDSQLAPQGTATRAEIASVIMRFMEATAESAETAE</sequence>
<dbReference type="SUPFAM" id="SSF51126">
    <property type="entry name" value="Pectin lyase-like"/>
    <property type="match status" value="2"/>
</dbReference>
<dbReference type="Proteomes" id="UP000195455">
    <property type="component" value="Unassembled WGS sequence"/>
</dbReference>
<proteinExistence type="predicted"/>
<evidence type="ECO:0000256" key="1">
    <source>
        <dbReference type="ARBA" id="ARBA00022737"/>
    </source>
</evidence>
<dbReference type="Pfam" id="PF18998">
    <property type="entry name" value="Flg_new_2"/>
    <property type="match status" value="1"/>
</dbReference>
<evidence type="ECO:0000259" key="4">
    <source>
        <dbReference type="PROSITE" id="PS51272"/>
    </source>
</evidence>